<comment type="caution">
    <text evidence="2">The sequence shown here is derived from an EMBL/GenBank/DDBJ whole genome shotgun (WGS) entry which is preliminary data.</text>
</comment>
<reference evidence="2" key="1">
    <citation type="submission" date="2022-08" db="EMBL/GenBank/DDBJ databases">
        <title>Novel sulphate-reducing endosymbionts in the free-living metamonad Anaeramoeba.</title>
        <authorList>
            <person name="Jerlstrom-Hultqvist J."/>
            <person name="Cepicka I."/>
            <person name="Gallot-Lavallee L."/>
            <person name="Salas-Leiva D."/>
            <person name="Curtis B.A."/>
            <person name="Zahonova K."/>
            <person name="Pipaliya S."/>
            <person name="Dacks J."/>
            <person name="Roger A.J."/>
        </authorList>
    </citation>
    <scope>NUCLEOTIDE SEQUENCE</scope>
    <source>
        <strain evidence="2">Busselton2</strain>
    </source>
</reference>
<keyword evidence="1" id="KW-0812">Transmembrane</keyword>
<name>A0AAV7YLI4_9EUKA</name>
<evidence type="ECO:0000313" key="3">
    <source>
        <dbReference type="Proteomes" id="UP001146793"/>
    </source>
</evidence>
<feature type="transmembrane region" description="Helical" evidence="1">
    <location>
        <begin position="102"/>
        <end position="121"/>
    </location>
</feature>
<dbReference type="Proteomes" id="UP001146793">
    <property type="component" value="Unassembled WGS sequence"/>
</dbReference>
<accession>A0AAV7YLI4</accession>
<keyword evidence="1" id="KW-0472">Membrane</keyword>
<dbReference type="AlphaFoldDB" id="A0AAV7YLI4"/>
<feature type="transmembrane region" description="Helical" evidence="1">
    <location>
        <begin position="6"/>
        <end position="24"/>
    </location>
</feature>
<feature type="transmembrane region" description="Helical" evidence="1">
    <location>
        <begin position="63"/>
        <end position="82"/>
    </location>
</feature>
<evidence type="ECO:0000256" key="1">
    <source>
        <dbReference type="SAM" id="Phobius"/>
    </source>
</evidence>
<keyword evidence="1" id="KW-1133">Transmembrane helix</keyword>
<gene>
    <name evidence="2" type="ORF">M0812_25086</name>
</gene>
<feature type="transmembrane region" description="Helical" evidence="1">
    <location>
        <begin position="204"/>
        <end position="224"/>
    </location>
</feature>
<sequence>MCFNQPIAGIFTVVGFLLALYIKIFFMKKDEHAWRLFYGVLYFTSMELLQFVQYFWVDQCDNIWNQVLTIVGILHICFQPVFSNLMASYDKPQKHRRVFDSFVRPLTIIGGLFLASKLFFYDFSPCDPLVEPLCGERTCTFYGAVHFVWHAKLRAPNYFTPGAFLHAFLMFVPPLIMKNTLSSLGLLITGPLLGWYLSRGHSEWATIWCFWSIVQNVIGIGLCLPRPSKLDNFLKLRRAQENKEKLD</sequence>
<feature type="transmembrane region" description="Helical" evidence="1">
    <location>
        <begin position="181"/>
        <end position="198"/>
    </location>
</feature>
<dbReference type="InterPro" id="IPR043912">
    <property type="entry name" value="DUF5765"/>
</dbReference>
<evidence type="ECO:0000313" key="2">
    <source>
        <dbReference type="EMBL" id="KAJ3429726.1"/>
    </source>
</evidence>
<protein>
    <submittedName>
        <fullName evidence="2">Uncharacterized protein</fullName>
    </submittedName>
</protein>
<dbReference type="Pfam" id="PF19069">
    <property type="entry name" value="DUF5765"/>
    <property type="match status" value="1"/>
</dbReference>
<proteinExistence type="predicted"/>
<dbReference type="EMBL" id="JANTQA010000057">
    <property type="protein sequence ID" value="KAJ3429726.1"/>
    <property type="molecule type" value="Genomic_DNA"/>
</dbReference>
<feature type="transmembrane region" description="Helical" evidence="1">
    <location>
        <begin position="36"/>
        <end position="57"/>
    </location>
</feature>
<organism evidence="2 3">
    <name type="scientific">Anaeramoeba flamelloides</name>
    <dbReference type="NCBI Taxonomy" id="1746091"/>
    <lineage>
        <taxon>Eukaryota</taxon>
        <taxon>Metamonada</taxon>
        <taxon>Anaeramoebidae</taxon>
        <taxon>Anaeramoeba</taxon>
    </lineage>
</organism>